<protein>
    <recommendedName>
        <fullName evidence="8">Coenzyme F420:L-glutamate ligase-like domain-containing protein</fullName>
    </recommendedName>
</protein>
<keyword evidence="7" id="KW-0464">Manganese</keyword>
<keyword evidence="10" id="KW-1185">Reference proteome</keyword>
<comment type="caution">
    <text evidence="9">The sequence shown here is derived from an EMBL/GenBank/DDBJ whole genome shotgun (WGS) entry which is preliminary data.</text>
</comment>
<dbReference type="STRING" id="1631356.VV01_12260"/>
<dbReference type="InterPro" id="IPR002847">
    <property type="entry name" value="F420-0_gamma-glut_ligase-dom"/>
</dbReference>
<dbReference type="OrthoDB" id="9788295at2"/>
<dbReference type="GO" id="GO:0005525">
    <property type="term" value="F:GTP binding"/>
    <property type="evidence" value="ECO:0007669"/>
    <property type="project" value="UniProtKB-KW"/>
</dbReference>
<evidence type="ECO:0000313" key="9">
    <source>
        <dbReference type="EMBL" id="KNX37746.1"/>
    </source>
</evidence>
<proteinExistence type="predicted"/>
<evidence type="ECO:0000259" key="8">
    <source>
        <dbReference type="Pfam" id="PF01996"/>
    </source>
</evidence>
<dbReference type="PANTHER" id="PTHR47917:SF1">
    <property type="entry name" value="COENZYME F420:L-GLUTAMATE LIGASE"/>
    <property type="match status" value="1"/>
</dbReference>
<dbReference type="InterPro" id="IPR008225">
    <property type="entry name" value="F420-0_g-glutamyl_ligase"/>
</dbReference>
<evidence type="ECO:0000313" key="10">
    <source>
        <dbReference type="Proteomes" id="UP000037397"/>
    </source>
</evidence>
<evidence type="ECO:0000256" key="1">
    <source>
        <dbReference type="ARBA" id="ARBA00022598"/>
    </source>
</evidence>
<dbReference type="NCBIfam" id="TIGR01916">
    <property type="entry name" value="F420_cofE"/>
    <property type="match status" value="1"/>
</dbReference>
<keyword evidence="2" id="KW-0479">Metal-binding</keyword>
<keyword evidence="5" id="KW-0630">Potassium</keyword>
<keyword evidence="6" id="KW-0342">GTP-binding</keyword>
<keyword evidence="1" id="KW-0436">Ligase</keyword>
<evidence type="ECO:0000256" key="4">
    <source>
        <dbReference type="ARBA" id="ARBA00022842"/>
    </source>
</evidence>
<dbReference type="Proteomes" id="UP000037397">
    <property type="component" value="Unassembled WGS sequence"/>
</dbReference>
<keyword evidence="4" id="KW-0460">Magnesium</keyword>
<keyword evidence="3" id="KW-0547">Nucleotide-binding</keyword>
<dbReference type="GO" id="GO:0052618">
    <property type="term" value="F:coenzyme F420-0:L-glutamate ligase activity"/>
    <property type="evidence" value="ECO:0007669"/>
    <property type="project" value="TreeGrafter"/>
</dbReference>
<dbReference type="GO" id="GO:0046872">
    <property type="term" value="F:metal ion binding"/>
    <property type="evidence" value="ECO:0007669"/>
    <property type="project" value="UniProtKB-KW"/>
</dbReference>
<evidence type="ECO:0000256" key="2">
    <source>
        <dbReference type="ARBA" id="ARBA00022723"/>
    </source>
</evidence>
<sequence>MTDPVADVRLLPVTGLPEVRPGDDLGRLVVEALERAGTPLVDGDVVVVTSKVVSKAEGLIASTDAIDRSELVLRESHRVVSERSTDTGVTRVVASHAGPVMAGAGIDASNTGDAELLLLPHDPDASARWVHDKILAAVARPVRIGVVLSDTAGRPWRTGLVDLALGLSGIQALDDLRGRSDTEGRDLAVTVRCLADEIAAAADLVKGKVDRVPVAVVRGLGQVVVADGSTARSLVRAGVEDWFALGRAEAVRDALGVSPGSALSDNIGIESVRPEPLSRRVDRALQVALTGGDAVEAAHLAGDATVVRLRARSELQLGRAWARFEVALAGERLQSASSHEDGTVVVHISEG</sequence>
<dbReference type="SUPFAM" id="SSF144010">
    <property type="entry name" value="CofE-like"/>
    <property type="match status" value="1"/>
</dbReference>
<evidence type="ECO:0000256" key="3">
    <source>
        <dbReference type="ARBA" id="ARBA00022741"/>
    </source>
</evidence>
<gene>
    <name evidence="9" type="ORF">VV01_12260</name>
</gene>
<dbReference type="EMBL" id="LAIR01000002">
    <property type="protein sequence ID" value="KNX37746.1"/>
    <property type="molecule type" value="Genomic_DNA"/>
</dbReference>
<dbReference type="RefSeq" id="WP_071606365.1">
    <property type="nucleotide sequence ID" value="NZ_LAIR01000002.1"/>
</dbReference>
<organism evidence="9 10">
    <name type="scientific">Luteipulveratus halotolerans</name>
    <dbReference type="NCBI Taxonomy" id="1631356"/>
    <lineage>
        <taxon>Bacteria</taxon>
        <taxon>Bacillati</taxon>
        <taxon>Actinomycetota</taxon>
        <taxon>Actinomycetes</taxon>
        <taxon>Micrococcales</taxon>
        <taxon>Dermacoccaceae</taxon>
        <taxon>Luteipulveratus</taxon>
    </lineage>
</organism>
<dbReference type="Gene3D" id="3.30.1330.100">
    <property type="entry name" value="CofE-like"/>
    <property type="match status" value="2"/>
</dbReference>
<dbReference type="PANTHER" id="PTHR47917">
    <property type="match status" value="1"/>
</dbReference>
<evidence type="ECO:0000256" key="6">
    <source>
        <dbReference type="ARBA" id="ARBA00023134"/>
    </source>
</evidence>
<feature type="domain" description="Coenzyme F420:L-glutamate ligase-like" evidence="8">
    <location>
        <begin position="16"/>
        <end position="219"/>
    </location>
</feature>
<evidence type="ECO:0000256" key="5">
    <source>
        <dbReference type="ARBA" id="ARBA00022958"/>
    </source>
</evidence>
<dbReference type="Pfam" id="PF01996">
    <property type="entry name" value="F420_ligase"/>
    <property type="match status" value="1"/>
</dbReference>
<name>A0A0L6CIW7_9MICO</name>
<accession>A0A0L6CIW7</accession>
<dbReference type="AlphaFoldDB" id="A0A0L6CIW7"/>
<reference evidence="10" key="1">
    <citation type="submission" date="2015-03" db="EMBL/GenBank/DDBJ databases">
        <title>Luteipulveratus halotolerans sp. nov., a novel actinobacterium (Dermacoccaceae) from Sarawak, Malaysia.</title>
        <authorList>
            <person name="Juboi H."/>
            <person name="Basik A."/>
            <person name="Shamsul S.S."/>
            <person name="Arnold P."/>
            <person name="Schmitt E.K."/>
            <person name="Sanglier J.-J."/>
            <person name="Yeo T."/>
        </authorList>
    </citation>
    <scope>NUCLEOTIDE SEQUENCE [LARGE SCALE GENOMIC DNA]</scope>
    <source>
        <strain evidence="10">C296001</strain>
    </source>
</reference>
<evidence type="ECO:0000256" key="7">
    <source>
        <dbReference type="ARBA" id="ARBA00023211"/>
    </source>
</evidence>